<keyword evidence="6" id="KW-1185">Reference proteome</keyword>
<dbReference type="PANTHER" id="PTHR12302">
    <property type="entry name" value="EBNA2 BINDING PROTEIN P100"/>
    <property type="match status" value="1"/>
</dbReference>
<evidence type="ECO:0000313" key="5">
    <source>
        <dbReference type="EMBL" id="MFB2876436.1"/>
    </source>
</evidence>
<keyword evidence="2" id="KW-0255">Endonuclease</keyword>
<gene>
    <name evidence="5" type="ORF">ACE1CC_06045</name>
</gene>
<accession>A0ABV4X0Y4</accession>
<dbReference type="RefSeq" id="WP_413269571.1">
    <property type="nucleotide sequence ID" value="NZ_JBHFNQ010000052.1"/>
</dbReference>
<name>A0ABV4X0Y4_9CYAN</name>
<dbReference type="Proteomes" id="UP001576774">
    <property type="component" value="Unassembled WGS sequence"/>
</dbReference>
<dbReference type="EMBL" id="JBHFNQ010000052">
    <property type="protein sequence ID" value="MFB2876436.1"/>
    <property type="molecule type" value="Genomic_DNA"/>
</dbReference>
<dbReference type="Pfam" id="PF00565">
    <property type="entry name" value="SNase"/>
    <property type="match status" value="1"/>
</dbReference>
<evidence type="ECO:0000256" key="3">
    <source>
        <dbReference type="ARBA" id="ARBA00022801"/>
    </source>
</evidence>
<keyword evidence="3" id="KW-0378">Hydrolase</keyword>
<feature type="domain" description="TNase-like" evidence="4">
    <location>
        <begin position="40"/>
        <end position="176"/>
    </location>
</feature>
<dbReference type="PANTHER" id="PTHR12302:SF3">
    <property type="entry name" value="SERINE_THREONINE-PROTEIN KINASE 31"/>
    <property type="match status" value="1"/>
</dbReference>
<dbReference type="InterPro" id="IPR035437">
    <property type="entry name" value="SNase_OB-fold_sf"/>
</dbReference>
<sequence length="191" mass="20938">MSRKNYKNHIFWQGLITLLLLLLIGGIVSQFLGNSSLAAAGQSAIVLKVIDGDTIDVKMAQCRIPLNGNPQQCRIRLACIDAPERRDSPFYKQSKDRLQQLLPSGSNITIKDTGTNAGNRVVAEVLTGGNSVNIQMVREGKAVAYCRHLKDCPDLSNGLLSAEAAARKAGLGVWNTQQPWTRMRQNHPCRS</sequence>
<dbReference type="InterPro" id="IPR016071">
    <property type="entry name" value="Staphylococal_nuclease_OB-fold"/>
</dbReference>
<keyword evidence="1" id="KW-0540">Nuclease</keyword>
<comment type="caution">
    <text evidence="5">The sequence shown here is derived from an EMBL/GenBank/DDBJ whole genome shotgun (WGS) entry which is preliminary data.</text>
</comment>
<organism evidence="5 6">
    <name type="scientific">Floridaenema aerugineum BLCC-F46</name>
    <dbReference type="NCBI Taxonomy" id="3153654"/>
    <lineage>
        <taxon>Bacteria</taxon>
        <taxon>Bacillati</taxon>
        <taxon>Cyanobacteriota</taxon>
        <taxon>Cyanophyceae</taxon>
        <taxon>Oscillatoriophycideae</taxon>
        <taxon>Aerosakkonematales</taxon>
        <taxon>Aerosakkonemataceae</taxon>
        <taxon>Floridanema</taxon>
        <taxon>Floridanema aerugineum</taxon>
    </lineage>
</organism>
<dbReference type="PROSITE" id="PS50830">
    <property type="entry name" value="TNASE_3"/>
    <property type="match status" value="1"/>
</dbReference>
<protein>
    <submittedName>
        <fullName evidence="5">Thermonuclease family protein</fullName>
    </submittedName>
</protein>
<evidence type="ECO:0000256" key="1">
    <source>
        <dbReference type="ARBA" id="ARBA00022722"/>
    </source>
</evidence>
<evidence type="ECO:0000313" key="6">
    <source>
        <dbReference type="Proteomes" id="UP001576774"/>
    </source>
</evidence>
<dbReference type="SUPFAM" id="SSF50199">
    <property type="entry name" value="Staphylococcal nuclease"/>
    <property type="match status" value="1"/>
</dbReference>
<dbReference type="Gene3D" id="2.40.50.90">
    <property type="match status" value="1"/>
</dbReference>
<evidence type="ECO:0000259" key="4">
    <source>
        <dbReference type="PROSITE" id="PS50830"/>
    </source>
</evidence>
<reference evidence="5 6" key="1">
    <citation type="submission" date="2024-09" db="EMBL/GenBank/DDBJ databases">
        <title>Floridaenema gen nov. (Aerosakkonemataceae, Aerosakkonematales ord. nov., Cyanobacteria) from benthic tropical and subtropical fresh waters, with the description of four new species.</title>
        <authorList>
            <person name="Moretto J.A."/>
            <person name="Berthold D.E."/>
            <person name="Lefler F.W."/>
            <person name="Huang I.-S."/>
            <person name="Laughinghouse H. IV."/>
        </authorList>
    </citation>
    <scope>NUCLEOTIDE SEQUENCE [LARGE SCALE GENOMIC DNA]</scope>
    <source>
        <strain evidence="5 6">BLCC-F46</strain>
    </source>
</reference>
<dbReference type="SMART" id="SM00318">
    <property type="entry name" value="SNc"/>
    <property type="match status" value="1"/>
</dbReference>
<proteinExistence type="predicted"/>
<evidence type="ECO:0000256" key="2">
    <source>
        <dbReference type="ARBA" id="ARBA00022759"/>
    </source>
</evidence>